<evidence type="ECO:0000313" key="2">
    <source>
        <dbReference type="Proteomes" id="UP000001037"/>
    </source>
</evidence>
<keyword evidence="2" id="KW-1185">Reference proteome</keyword>
<organism evidence="1 2">
    <name type="scientific">Pyrolobus fumarii (strain DSM 11204 / 1A)</name>
    <dbReference type="NCBI Taxonomy" id="694429"/>
    <lineage>
        <taxon>Archaea</taxon>
        <taxon>Thermoproteota</taxon>
        <taxon>Thermoprotei</taxon>
        <taxon>Desulfurococcales</taxon>
        <taxon>Pyrodictiaceae</taxon>
        <taxon>Pyrolobus</taxon>
    </lineage>
</organism>
<sequence>MAPSPSRKCTKLLDLLEVCTGDLVEIALRDGRTFYGRVEDLSSEAILVRSYSVGSGYGTQGGTYLVIVSNIAYVRLLTQAQR</sequence>
<dbReference type="RefSeq" id="WP_014026367.1">
    <property type="nucleotide sequence ID" value="NC_015931.1"/>
</dbReference>
<reference evidence="1 2" key="1">
    <citation type="journal article" date="2011" name="Stand. Genomic Sci.">
        <title>Complete genome sequence of the hyperthermophilic chemolithoautotroph Pyrolobus fumarii type strain (1A).</title>
        <authorList>
            <person name="Anderson I."/>
            <person name="Goker M."/>
            <person name="Nolan M."/>
            <person name="Lucas S."/>
            <person name="Hammon N."/>
            <person name="Deshpande S."/>
            <person name="Cheng J.F."/>
            <person name="Tapia R."/>
            <person name="Han C."/>
            <person name="Goodwin L."/>
            <person name="Pitluck S."/>
            <person name="Huntemann M."/>
            <person name="Liolios K."/>
            <person name="Ivanova N."/>
            <person name="Pagani I."/>
            <person name="Mavromatis K."/>
            <person name="Ovchinikova G."/>
            <person name="Pati A."/>
            <person name="Chen A."/>
            <person name="Palaniappan K."/>
            <person name="Land M."/>
            <person name="Hauser L."/>
            <person name="Brambilla E.M."/>
            <person name="Huber H."/>
            <person name="Yasawong M."/>
            <person name="Rohde M."/>
            <person name="Spring S."/>
            <person name="Abt B."/>
            <person name="Sikorski J."/>
            <person name="Wirth R."/>
            <person name="Detter J.C."/>
            <person name="Woyke T."/>
            <person name="Bristow J."/>
            <person name="Eisen J.A."/>
            <person name="Markowitz V."/>
            <person name="Hugenholtz P."/>
            <person name="Kyrpides N.C."/>
            <person name="Klenk H.P."/>
            <person name="Lapidus A."/>
        </authorList>
    </citation>
    <scope>NUCLEOTIDE SEQUENCE [LARGE SCALE GENOMIC DNA]</scope>
    <source>
        <strain evidence="2">DSM 11204 / 1A</strain>
    </source>
</reference>
<dbReference type="GeneID" id="11139292"/>
<dbReference type="InParanoid" id="G0EDS1"/>
<dbReference type="KEGG" id="pfm:Pyrfu_0821"/>
<dbReference type="Proteomes" id="UP000001037">
    <property type="component" value="Chromosome"/>
</dbReference>
<dbReference type="HOGENOM" id="CLU_2550411_0_0_2"/>
<dbReference type="EMBL" id="CP002838">
    <property type="protein sequence ID" value="AEM38690.1"/>
    <property type="molecule type" value="Genomic_DNA"/>
</dbReference>
<name>G0EDS1_PYRF1</name>
<evidence type="ECO:0000313" key="1">
    <source>
        <dbReference type="EMBL" id="AEM38690.1"/>
    </source>
</evidence>
<gene>
    <name evidence="1" type="ordered locus">Pyrfu_0821</name>
</gene>
<proteinExistence type="predicted"/>
<dbReference type="AlphaFoldDB" id="G0EDS1"/>
<accession>G0EDS1</accession>
<protein>
    <submittedName>
        <fullName evidence="1">Uncharacterized protein</fullName>
    </submittedName>
</protein>